<gene>
    <name evidence="1" type="ORF">HRAG_01664</name>
</gene>
<sequence>MQHYKEIEAQKKAEEAKQTQQLKNVVKNKYGVVYDGAILIGQTNIVYSELKKDIPTKQKDWIMKLIALENANNKDVEQELKGHVIAPQGSMMMMNNYISYCQEATEAYSKKDKDIKEIGRFFMTKHYYADKCILGGVREVAMKYSSIYDKDQYKESELSYSFNEQKYNEKKEFVKWLDEIKFYDYIGGLPVKKEKANEILNMLDGIKKDLSFKKPTY</sequence>
<dbReference type="EMBL" id="ACDN02000014">
    <property type="protein sequence ID" value="EEO24607.1"/>
    <property type="molecule type" value="Genomic_DNA"/>
</dbReference>
<dbReference type="HOGENOM" id="CLU_1270849_0_0_7"/>
<dbReference type="RefSeq" id="WP_005219466.1">
    <property type="nucleotide sequence ID" value="NZ_KI392033.1"/>
</dbReference>
<evidence type="ECO:0000313" key="2">
    <source>
        <dbReference type="Proteomes" id="UP000005085"/>
    </source>
</evidence>
<accession>C3XHW8</accession>
<organism evidence="1 2">
    <name type="scientific">Helicobacter bilis ATCC 43879</name>
    <dbReference type="NCBI Taxonomy" id="613026"/>
    <lineage>
        <taxon>Bacteria</taxon>
        <taxon>Pseudomonadati</taxon>
        <taxon>Campylobacterota</taxon>
        <taxon>Epsilonproteobacteria</taxon>
        <taxon>Campylobacterales</taxon>
        <taxon>Helicobacteraceae</taxon>
        <taxon>Helicobacter</taxon>
    </lineage>
</organism>
<proteinExistence type="predicted"/>
<reference evidence="1 2" key="1">
    <citation type="journal article" date="2014" name="Genome Announc.">
        <title>Draft genome sequences of six enterohepatic helicobacter species isolated from humans and one from rhesus macaques.</title>
        <authorList>
            <person name="Shen Z."/>
            <person name="Sheh A."/>
            <person name="Young S.K."/>
            <person name="Abouelliel A."/>
            <person name="Ward D.V."/>
            <person name="Earl A.M."/>
            <person name="Fox J.G."/>
        </authorList>
    </citation>
    <scope>NUCLEOTIDE SEQUENCE [LARGE SCALE GENOMIC DNA]</scope>
    <source>
        <strain evidence="1 2">ATCC 43879</strain>
    </source>
</reference>
<dbReference type="Proteomes" id="UP000005085">
    <property type="component" value="Unassembled WGS sequence"/>
</dbReference>
<protein>
    <submittedName>
        <fullName evidence="1">Uncharacterized protein</fullName>
    </submittedName>
</protein>
<keyword evidence="2" id="KW-1185">Reference proteome</keyword>
<dbReference type="AlphaFoldDB" id="C3XHW8"/>
<evidence type="ECO:0000313" key="1">
    <source>
        <dbReference type="EMBL" id="EEO24607.1"/>
    </source>
</evidence>
<comment type="caution">
    <text evidence="1">The sequence shown here is derived from an EMBL/GenBank/DDBJ whole genome shotgun (WGS) entry which is preliminary data.</text>
</comment>
<name>C3XHW8_9HELI</name>